<dbReference type="PANTHER" id="PTHR43133:SF51">
    <property type="entry name" value="RNA POLYMERASE SIGMA FACTOR"/>
    <property type="match status" value="1"/>
</dbReference>
<dbReference type="GO" id="GO:0003677">
    <property type="term" value="F:DNA binding"/>
    <property type="evidence" value="ECO:0007669"/>
    <property type="project" value="UniProtKB-KW"/>
</dbReference>
<evidence type="ECO:0000256" key="1">
    <source>
        <dbReference type="ARBA" id="ARBA00010641"/>
    </source>
</evidence>
<keyword evidence="4" id="KW-0238">DNA-binding</keyword>
<comment type="caution">
    <text evidence="8">The sequence shown here is derived from an EMBL/GenBank/DDBJ whole genome shotgun (WGS) entry which is preliminary data.</text>
</comment>
<dbReference type="Proteomes" id="UP000523105">
    <property type="component" value="Unassembled WGS sequence"/>
</dbReference>
<keyword evidence="5" id="KW-0804">Transcription</keyword>
<dbReference type="InterPro" id="IPR013324">
    <property type="entry name" value="RNA_pol_sigma_r3/r4-like"/>
</dbReference>
<comment type="similarity">
    <text evidence="1">Belongs to the sigma-70 factor family. ECF subfamily.</text>
</comment>
<dbReference type="Gene3D" id="1.10.1740.10">
    <property type="match status" value="1"/>
</dbReference>
<dbReference type="InterPro" id="IPR007630">
    <property type="entry name" value="RNA_pol_sigma70_r4"/>
</dbReference>
<dbReference type="Gene3D" id="1.10.10.10">
    <property type="entry name" value="Winged helix-like DNA-binding domain superfamily/Winged helix DNA-binding domain"/>
    <property type="match status" value="1"/>
</dbReference>
<dbReference type="InterPro" id="IPR039425">
    <property type="entry name" value="RNA_pol_sigma-70-like"/>
</dbReference>
<dbReference type="AlphaFoldDB" id="A0A7K4MS71"/>
<dbReference type="SUPFAM" id="SSF88659">
    <property type="entry name" value="Sigma3 and sigma4 domains of RNA polymerase sigma factors"/>
    <property type="match status" value="1"/>
</dbReference>
<feature type="domain" description="RNA polymerase sigma-70 region 4" evidence="7">
    <location>
        <begin position="120"/>
        <end position="167"/>
    </location>
</feature>
<evidence type="ECO:0000256" key="3">
    <source>
        <dbReference type="ARBA" id="ARBA00023082"/>
    </source>
</evidence>
<evidence type="ECO:0000259" key="6">
    <source>
        <dbReference type="Pfam" id="PF04542"/>
    </source>
</evidence>
<dbReference type="PANTHER" id="PTHR43133">
    <property type="entry name" value="RNA POLYMERASE ECF-TYPE SIGMA FACTO"/>
    <property type="match status" value="1"/>
</dbReference>
<evidence type="ECO:0000313" key="9">
    <source>
        <dbReference type="Proteomes" id="UP000523105"/>
    </source>
</evidence>
<dbReference type="SUPFAM" id="SSF88946">
    <property type="entry name" value="Sigma2 domain of RNA polymerase sigma factors"/>
    <property type="match status" value="1"/>
</dbReference>
<organism evidence="8 9">
    <name type="scientific">Marine Group I thaumarchaeote</name>
    <dbReference type="NCBI Taxonomy" id="2511932"/>
    <lineage>
        <taxon>Archaea</taxon>
        <taxon>Nitrososphaerota</taxon>
        <taxon>Marine Group I</taxon>
    </lineage>
</organism>
<feature type="domain" description="RNA polymerase sigma-70 region 2" evidence="6">
    <location>
        <begin position="22"/>
        <end position="90"/>
    </location>
</feature>
<reference evidence="8 9" key="1">
    <citation type="journal article" date="2019" name="Environ. Microbiol.">
        <title>Genomics insights into ecotype formation of ammonia-oxidizing archaea in the deep ocean.</title>
        <authorList>
            <person name="Wang Y."/>
            <person name="Huang J.M."/>
            <person name="Cui G.J."/>
            <person name="Nunoura T."/>
            <person name="Takaki Y."/>
            <person name="Li W.L."/>
            <person name="Li J."/>
            <person name="Gao Z.M."/>
            <person name="Takai K."/>
            <person name="Zhang A.Q."/>
            <person name="Stepanauskas R."/>
        </authorList>
    </citation>
    <scope>NUCLEOTIDE SEQUENCE [LARGE SCALE GENOMIC DNA]</scope>
    <source>
        <strain evidence="8 9">L15b</strain>
    </source>
</reference>
<dbReference type="Pfam" id="PF04542">
    <property type="entry name" value="Sigma70_r2"/>
    <property type="match status" value="1"/>
</dbReference>
<protein>
    <submittedName>
        <fullName evidence="8">Sigma-70 family RNA polymerase sigma factor</fullName>
    </submittedName>
</protein>
<gene>
    <name evidence="8" type="ORF">HX837_08545</name>
</gene>
<keyword evidence="2" id="KW-0805">Transcription regulation</keyword>
<evidence type="ECO:0000256" key="4">
    <source>
        <dbReference type="ARBA" id="ARBA00023125"/>
    </source>
</evidence>
<proteinExistence type="inferred from homology"/>
<dbReference type="InterPro" id="IPR036388">
    <property type="entry name" value="WH-like_DNA-bd_sf"/>
</dbReference>
<dbReference type="GO" id="GO:0016987">
    <property type="term" value="F:sigma factor activity"/>
    <property type="evidence" value="ECO:0007669"/>
    <property type="project" value="UniProtKB-KW"/>
</dbReference>
<evidence type="ECO:0000313" key="8">
    <source>
        <dbReference type="EMBL" id="NWJ44229.1"/>
    </source>
</evidence>
<accession>A0A7K4MS71</accession>
<evidence type="ECO:0000256" key="2">
    <source>
        <dbReference type="ARBA" id="ARBA00023015"/>
    </source>
</evidence>
<dbReference type="EMBL" id="JACASV010000154">
    <property type="protein sequence ID" value="NWJ44229.1"/>
    <property type="molecule type" value="Genomic_DNA"/>
</dbReference>
<dbReference type="GO" id="GO:0006352">
    <property type="term" value="P:DNA-templated transcription initiation"/>
    <property type="evidence" value="ECO:0007669"/>
    <property type="project" value="InterPro"/>
</dbReference>
<dbReference type="Pfam" id="PF04545">
    <property type="entry name" value="Sigma70_r4"/>
    <property type="match status" value="1"/>
</dbReference>
<dbReference type="InterPro" id="IPR013325">
    <property type="entry name" value="RNA_pol_sigma_r2"/>
</dbReference>
<dbReference type="InterPro" id="IPR007627">
    <property type="entry name" value="RNA_pol_sigma70_r2"/>
</dbReference>
<dbReference type="InterPro" id="IPR014284">
    <property type="entry name" value="RNA_pol_sigma-70_dom"/>
</dbReference>
<sequence length="175" mass="21035">MKTDHELIRLFQKGDQSAFDELVKRHLDSVYRFFVRITIDEMDAEDLAQTVFIKCFKRLKRFRFEAEFTTYLYRAKVNTANSYLTRNKWRNFLHLDQMPEQSYSNEDAPINKTEIWAHVARLPGKQRNVVMLRLNQQLPFKDIGLMLNMTESSAKVNYHHGINKLREWLKDIYEL</sequence>
<evidence type="ECO:0000259" key="7">
    <source>
        <dbReference type="Pfam" id="PF04545"/>
    </source>
</evidence>
<name>A0A7K4MS71_9ARCH</name>
<evidence type="ECO:0000256" key="5">
    <source>
        <dbReference type="ARBA" id="ARBA00023163"/>
    </source>
</evidence>
<dbReference type="NCBIfam" id="TIGR02937">
    <property type="entry name" value="sigma70-ECF"/>
    <property type="match status" value="1"/>
</dbReference>
<keyword evidence="3" id="KW-0731">Sigma factor</keyword>